<dbReference type="EMBL" id="JAJFAZ020000002">
    <property type="protein sequence ID" value="KAI5342188.1"/>
    <property type="molecule type" value="Genomic_DNA"/>
</dbReference>
<gene>
    <name evidence="1" type="ORF">L3X38_010063</name>
</gene>
<dbReference type="AlphaFoldDB" id="A0AAD4ZEE9"/>
<name>A0AAD4ZEE9_PRUDU</name>
<proteinExistence type="predicted"/>
<evidence type="ECO:0000313" key="2">
    <source>
        <dbReference type="Proteomes" id="UP001054821"/>
    </source>
</evidence>
<evidence type="ECO:0000313" key="1">
    <source>
        <dbReference type="EMBL" id="KAI5342188.1"/>
    </source>
</evidence>
<comment type="caution">
    <text evidence="1">The sequence shown here is derived from an EMBL/GenBank/DDBJ whole genome shotgun (WGS) entry which is preliminary data.</text>
</comment>
<reference evidence="1 2" key="1">
    <citation type="journal article" date="2022" name="G3 (Bethesda)">
        <title>Whole-genome sequence and methylome profiling of the almond [Prunus dulcis (Mill.) D.A. Webb] cultivar 'Nonpareil'.</title>
        <authorList>
            <person name="D'Amico-Willman K.M."/>
            <person name="Ouma W.Z."/>
            <person name="Meulia T."/>
            <person name="Sideli G.M."/>
            <person name="Gradziel T.M."/>
            <person name="Fresnedo-Ramirez J."/>
        </authorList>
    </citation>
    <scope>NUCLEOTIDE SEQUENCE [LARGE SCALE GENOMIC DNA]</scope>
    <source>
        <strain evidence="1">Clone GOH B32 T37-40</strain>
    </source>
</reference>
<sequence>MHGGDNGTERNEVSVYSAPPNLGCLNTAAQLPIMRLGGESEPTRQHYWSQMGEQNRYNAAGVNDEEAYLDSGFSRSDWNPKITVEQIFSSKKALLTELPLKALRGHFEFKNTPEFMQCAQASPKAGLTRLPDVSRDSKFPNLTPFTLSCGPIKSTTWLVTTTANPNLFAKPFNVPDMLKKKFSLLQSRQ</sequence>
<dbReference type="Proteomes" id="UP001054821">
    <property type="component" value="Chromosome 2"/>
</dbReference>
<organism evidence="1 2">
    <name type="scientific">Prunus dulcis</name>
    <name type="common">Almond</name>
    <name type="synonym">Amygdalus dulcis</name>
    <dbReference type="NCBI Taxonomy" id="3755"/>
    <lineage>
        <taxon>Eukaryota</taxon>
        <taxon>Viridiplantae</taxon>
        <taxon>Streptophyta</taxon>
        <taxon>Embryophyta</taxon>
        <taxon>Tracheophyta</taxon>
        <taxon>Spermatophyta</taxon>
        <taxon>Magnoliopsida</taxon>
        <taxon>eudicotyledons</taxon>
        <taxon>Gunneridae</taxon>
        <taxon>Pentapetalae</taxon>
        <taxon>rosids</taxon>
        <taxon>fabids</taxon>
        <taxon>Rosales</taxon>
        <taxon>Rosaceae</taxon>
        <taxon>Amygdaloideae</taxon>
        <taxon>Amygdaleae</taxon>
        <taxon>Prunus</taxon>
    </lineage>
</organism>
<accession>A0AAD4ZEE9</accession>
<keyword evidence="2" id="KW-1185">Reference proteome</keyword>
<protein>
    <submittedName>
        <fullName evidence="1">Uncharacterized protein</fullName>
    </submittedName>
</protein>